<evidence type="ECO:0000313" key="3">
    <source>
        <dbReference type="Proteomes" id="UP000006683"/>
    </source>
</evidence>
<evidence type="ECO:0000313" key="2">
    <source>
        <dbReference type="EMBL" id="ADN77670.1"/>
    </source>
</evidence>
<accession>E1SN12</accession>
<keyword evidence="1" id="KW-0812">Transmembrane</keyword>
<dbReference type="STRING" id="550540.Fbal_3472"/>
<evidence type="ECO:0008006" key="4">
    <source>
        <dbReference type="Google" id="ProtNLM"/>
    </source>
</evidence>
<dbReference type="RefSeq" id="WP_013346976.1">
    <property type="nucleotide sequence ID" value="NC_014541.1"/>
</dbReference>
<organism evidence="2 3">
    <name type="scientific">Ferrimonas balearica (strain DSM 9799 / CCM 4581 / KCTC 23876 / PAT)</name>
    <dbReference type="NCBI Taxonomy" id="550540"/>
    <lineage>
        <taxon>Bacteria</taxon>
        <taxon>Pseudomonadati</taxon>
        <taxon>Pseudomonadota</taxon>
        <taxon>Gammaproteobacteria</taxon>
        <taxon>Alteromonadales</taxon>
        <taxon>Ferrimonadaceae</taxon>
        <taxon>Ferrimonas</taxon>
    </lineage>
</organism>
<name>E1SN12_FERBD</name>
<dbReference type="GeneID" id="67183683"/>
<proteinExistence type="predicted"/>
<protein>
    <recommendedName>
        <fullName evidence="4">MSHA biogenesis protein MshF</fullName>
    </recommendedName>
</protein>
<keyword evidence="3" id="KW-1185">Reference proteome</keyword>
<dbReference type="OrthoDB" id="6400587at2"/>
<gene>
    <name evidence="2" type="ordered locus">Fbal_3472</name>
</gene>
<feature type="transmembrane region" description="Helical" evidence="1">
    <location>
        <begin position="12"/>
        <end position="35"/>
    </location>
</feature>
<keyword evidence="1" id="KW-1133">Transmembrane helix</keyword>
<dbReference type="KEGG" id="fbl:Fbal_3472"/>
<evidence type="ECO:0000256" key="1">
    <source>
        <dbReference type="SAM" id="Phobius"/>
    </source>
</evidence>
<dbReference type="Proteomes" id="UP000006683">
    <property type="component" value="Chromosome"/>
</dbReference>
<keyword evidence="1" id="KW-0472">Membrane</keyword>
<dbReference type="AlphaFoldDB" id="E1SN12"/>
<dbReference type="HOGENOM" id="CLU_1617897_0_0_6"/>
<sequence length="151" mass="16854">MNRQERASGELFRAWHLGLVLLVVALVMAAALSLLERGPEVPGNVVQSRWLQSLNWVRGQWLQSPHADRMDWKSPDGRQVVLTIDPVTGWPQPTPDCEYLWQALMGQPAEGLVTGIERPDSAPDGCRYRLGDRTVMTYFGRTGSVILTGND</sequence>
<reference evidence="2 3" key="1">
    <citation type="journal article" date="2010" name="Stand. Genomic Sci.">
        <title>Complete genome sequence of Ferrimonas balearica type strain (PAT).</title>
        <authorList>
            <person name="Nolan M."/>
            <person name="Sikorski J."/>
            <person name="Davenport K."/>
            <person name="Lucas S."/>
            <person name="Glavina Del Rio T."/>
            <person name="Tice H."/>
            <person name="Cheng J."/>
            <person name="Goodwin L."/>
            <person name="Pitluck S."/>
            <person name="Liolios K."/>
            <person name="Ivanova N."/>
            <person name="Mavromatis K."/>
            <person name="Ovchinnikova G."/>
            <person name="Pati A."/>
            <person name="Chen A."/>
            <person name="Palaniappan K."/>
            <person name="Land M."/>
            <person name="Hauser L."/>
            <person name="Chang Y."/>
            <person name="Jeffries C."/>
            <person name="Tapia R."/>
            <person name="Brettin T."/>
            <person name="Detter J."/>
            <person name="Han C."/>
            <person name="Yasawong M."/>
            <person name="Rohde M."/>
            <person name="Tindall B."/>
            <person name="Goker M."/>
            <person name="Woyke T."/>
            <person name="Bristow J."/>
            <person name="Eisen J."/>
            <person name="Markowitz V."/>
            <person name="Hugenholtz P."/>
            <person name="Kyrpides N."/>
            <person name="Klenk H."/>
            <person name="Lapidus A."/>
        </authorList>
    </citation>
    <scope>NUCLEOTIDE SEQUENCE [LARGE SCALE GENOMIC DNA]</scope>
    <source>
        <strain evidence="3">DSM 9799 / CCM 4581 / KCTC 23876 / PAT</strain>
    </source>
</reference>
<dbReference type="EMBL" id="CP002209">
    <property type="protein sequence ID" value="ADN77670.1"/>
    <property type="molecule type" value="Genomic_DNA"/>
</dbReference>